<dbReference type="GO" id="GO:0016020">
    <property type="term" value="C:membrane"/>
    <property type="evidence" value="ECO:0007669"/>
    <property type="project" value="UniProtKB-SubCell"/>
</dbReference>
<dbReference type="RefSeq" id="WP_058287381.1">
    <property type="nucleotide sequence ID" value="NZ_CP041159.1"/>
</dbReference>
<feature type="region of interest" description="Disordered" evidence="5">
    <location>
        <begin position="33"/>
        <end position="52"/>
    </location>
</feature>
<evidence type="ECO:0000256" key="1">
    <source>
        <dbReference type="ARBA" id="ARBA00004370"/>
    </source>
</evidence>
<evidence type="ECO:0000259" key="6">
    <source>
        <dbReference type="SMART" id="SM00978"/>
    </source>
</evidence>
<dbReference type="Gene3D" id="3.10.450.240">
    <property type="match status" value="1"/>
</dbReference>
<evidence type="ECO:0000313" key="8">
    <source>
        <dbReference type="Proteomes" id="UP000051326"/>
    </source>
</evidence>
<comment type="similarity">
    <text evidence="2">Belongs to the Tim44 family.</text>
</comment>
<dbReference type="PANTHER" id="PTHR10721:SF1">
    <property type="entry name" value="MITOCHONDRIAL IMPORT INNER MEMBRANE TRANSLOCASE SUBUNIT TIM44"/>
    <property type="match status" value="1"/>
</dbReference>
<evidence type="ECO:0000256" key="5">
    <source>
        <dbReference type="SAM" id="MobiDB-lite"/>
    </source>
</evidence>
<dbReference type="GO" id="GO:0051087">
    <property type="term" value="F:protein-folding chaperone binding"/>
    <property type="evidence" value="ECO:0007669"/>
    <property type="project" value="TreeGrafter"/>
</dbReference>
<keyword evidence="4" id="KW-0472">Membrane</keyword>
<dbReference type="SUPFAM" id="SSF54427">
    <property type="entry name" value="NTF2-like"/>
    <property type="match status" value="1"/>
</dbReference>
<dbReference type="InterPro" id="IPR032710">
    <property type="entry name" value="NTF2-like_dom_sf"/>
</dbReference>
<sequence length="218" mass="24250">MESPVIQLLVLAGIAVFLILRLRSVLGTREGFEKPPLPQSEARGRRPDLEVIEGGPDRDITDYVAEGSEQAQALAAMKRAEPSFQVQEFVQGARGAYEMILMGFEHGNLDDIQPFLAEDVFDSFVDAVAQREDKGYKIEADFIGVRETTLQDAQFDPQTGRAEITMRFVGEMTSVVRDRGGDIVEGDPKAIKRQKDTWIFARNMGSDDPNWQLVATDA</sequence>
<dbReference type="EMBL" id="CYSR01000031">
    <property type="protein sequence ID" value="CUI01357.1"/>
    <property type="molecule type" value="Genomic_DNA"/>
</dbReference>
<evidence type="ECO:0000256" key="3">
    <source>
        <dbReference type="ARBA" id="ARBA00022946"/>
    </source>
</evidence>
<dbReference type="PIRSF" id="PIRSF031890">
    <property type="entry name" value="UCP031890_transporter_Tim44"/>
    <property type="match status" value="1"/>
</dbReference>
<reference evidence="7 8" key="1">
    <citation type="submission" date="2015-09" db="EMBL/GenBank/DDBJ databases">
        <authorList>
            <consortium name="Swine Surveillance"/>
        </authorList>
    </citation>
    <scope>NUCLEOTIDE SEQUENCE [LARGE SCALE GENOMIC DNA]</scope>
    <source>
        <strain evidence="7 8">CECT 8399</strain>
    </source>
</reference>
<dbReference type="PANTHER" id="PTHR10721">
    <property type="entry name" value="MITOCHONDRIAL IMPORT INNER MEMBRANE TRANSLOCASE SUBUNIT TIM44"/>
    <property type="match status" value="1"/>
</dbReference>
<comment type="subcellular location">
    <subcellularLocation>
        <location evidence="1">Membrane</location>
    </subcellularLocation>
</comment>
<evidence type="ECO:0000256" key="2">
    <source>
        <dbReference type="ARBA" id="ARBA00009597"/>
    </source>
</evidence>
<evidence type="ECO:0000256" key="4">
    <source>
        <dbReference type="ARBA" id="ARBA00023136"/>
    </source>
</evidence>
<dbReference type="InterPro" id="IPR016985">
    <property type="entry name" value="UCP031890_Tim44-rel"/>
</dbReference>
<feature type="compositionally biased region" description="Basic and acidic residues" evidence="5">
    <location>
        <begin position="42"/>
        <end position="52"/>
    </location>
</feature>
<name>A0A0P1HCU9_9RHOB</name>
<dbReference type="GO" id="GO:0030150">
    <property type="term" value="P:protein import into mitochondrial matrix"/>
    <property type="evidence" value="ECO:0007669"/>
    <property type="project" value="TreeGrafter"/>
</dbReference>
<dbReference type="InterPro" id="IPR039544">
    <property type="entry name" value="Tim44-like"/>
</dbReference>
<dbReference type="NCBIfam" id="NF033779">
    <property type="entry name" value="Tim44_TimA_adap"/>
    <property type="match status" value="1"/>
</dbReference>
<gene>
    <name evidence="7" type="ORF">PHA8399_03498</name>
</gene>
<organism evidence="7 8">
    <name type="scientific">Leisingera aquaemixtae</name>
    <dbReference type="NCBI Taxonomy" id="1396826"/>
    <lineage>
        <taxon>Bacteria</taxon>
        <taxon>Pseudomonadati</taxon>
        <taxon>Pseudomonadota</taxon>
        <taxon>Alphaproteobacteria</taxon>
        <taxon>Rhodobacterales</taxon>
        <taxon>Roseobacteraceae</taxon>
        <taxon>Leisingera</taxon>
    </lineage>
</organism>
<feature type="domain" description="Tim44-like" evidence="6">
    <location>
        <begin position="70"/>
        <end position="218"/>
    </location>
</feature>
<evidence type="ECO:0000313" key="7">
    <source>
        <dbReference type="EMBL" id="CUI01357.1"/>
    </source>
</evidence>
<dbReference type="InterPro" id="IPR007379">
    <property type="entry name" value="Tim44-like_dom"/>
</dbReference>
<keyword evidence="3" id="KW-0809">Transit peptide</keyword>
<dbReference type="Proteomes" id="UP000051326">
    <property type="component" value="Unassembled WGS sequence"/>
</dbReference>
<protein>
    <submittedName>
        <fullName evidence="7">Mitochondrial import inner membrane, translocase subunit</fullName>
    </submittedName>
</protein>
<accession>A0A0P1HCU9</accession>
<dbReference type="SMART" id="SM00978">
    <property type="entry name" value="Tim44"/>
    <property type="match status" value="1"/>
</dbReference>
<dbReference type="AlphaFoldDB" id="A0A0P1HCU9"/>
<proteinExistence type="inferred from homology"/>
<dbReference type="Pfam" id="PF04280">
    <property type="entry name" value="Tim44"/>
    <property type="match status" value="1"/>
</dbReference>
<dbReference type="STRING" id="1396826.PHA8399_03498"/>